<dbReference type="GO" id="GO:0000723">
    <property type="term" value="P:telomere maintenance"/>
    <property type="evidence" value="ECO:0007669"/>
    <property type="project" value="TreeGrafter"/>
</dbReference>
<feature type="region of interest" description="Disordered" evidence="2">
    <location>
        <begin position="503"/>
        <end position="556"/>
    </location>
</feature>
<feature type="compositionally biased region" description="Basic residues" evidence="2">
    <location>
        <begin position="128"/>
        <end position="138"/>
    </location>
</feature>
<protein>
    <recommendedName>
        <fullName evidence="3">Mre11 DNA-binding domain-containing protein</fullName>
    </recommendedName>
</protein>
<dbReference type="AlphaFoldDB" id="A0A0D9QQ54"/>
<feature type="compositionally biased region" description="Basic and acidic residues" evidence="2">
    <location>
        <begin position="1"/>
        <end position="11"/>
    </location>
</feature>
<feature type="compositionally biased region" description="Basic and acidic residues" evidence="2">
    <location>
        <begin position="149"/>
        <end position="169"/>
    </location>
</feature>
<evidence type="ECO:0000256" key="1">
    <source>
        <dbReference type="ARBA" id="ARBA00022801"/>
    </source>
</evidence>
<dbReference type="GO" id="GO:0000724">
    <property type="term" value="P:double-strand break repair via homologous recombination"/>
    <property type="evidence" value="ECO:0007669"/>
    <property type="project" value="TreeGrafter"/>
</dbReference>
<feature type="compositionally biased region" description="Basic residues" evidence="2">
    <location>
        <begin position="12"/>
        <end position="30"/>
    </location>
</feature>
<dbReference type="InterPro" id="IPR004843">
    <property type="entry name" value="Calcineurin-like_PHP"/>
</dbReference>
<evidence type="ECO:0000259" key="3">
    <source>
        <dbReference type="SMART" id="SM01347"/>
    </source>
</evidence>
<feature type="compositionally biased region" description="Basic and acidic residues" evidence="2">
    <location>
        <begin position="80"/>
        <end position="109"/>
    </location>
</feature>
<evidence type="ECO:0000256" key="2">
    <source>
        <dbReference type="SAM" id="MobiDB-lite"/>
    </source>
</evidence>
<feature type="compositionally biased region" description="Basic and acidic residues" evidence="2">
    <location>
        <begin position="274"/>
        <end position="285"/>
    </location>
</feature>
<dbReference type="InterPro" id="IPR029052">
    <property type="entry name" value="Metallo-depent_PP-like"/>
</dbReference>
<dbReference type="GO" id="GO:0000014">
    <property type="term" value="F:single-stranded DNA endodeoxyribonuclease activity"/>
    <property type="evidence" value="ECO:0007669"/>
    <property type="project" value="TreeGrafter"/>
</dbReference>
<dbReference type="Pfam" id="PF04152">
    <property type="entry name" value="Mre11_DNA_bind"/>
    <property type="match status" value="1"/>
</dbReference>
<dbReference type="GO" id="GO:0030145">
    <property type="term" value="F:manganese ion binding"/>
    <property type="evidence" value="ECO:0007669"/>
    <property type="project" value="InterPro"/>
</dbReference>
<dbReference type="GO" id="GO:0007095">
    <property type="term" value="P:mitotic G2 DNA damage checkpoint signaling"/>
    <property type="evidence" value="ECO:0007669"/>
    <property type="project" value="TreeGrafter"/>
</dbReference>
<dbReference type="GeneID" id="24266371"/>
<dbReference type="PANTHER" id="PTHR10139:SF1">
    <property type="entry name" value="DOUBLE-STRAND BREAK REPAIR PROTEIN MRE11"/>
    <property type="match status" value="1"/>
</dbReference>
<proteinExistence type="predicted"/>
<dbReference type="GO" id="GO:0042138">
    <property type="term" value="P:meiotic DNA double-strand break formation"/>
    <property type="evidence" value="ECO:0007669"/>
    <property type="project" value="TreeGrafter"/>
</dbReference>
<dbReference type="RefSeq" id="XP_012334118.1">
    <property type="nucleotide sequence ID" value="XM_012478695.1"/>
</dbReference>
<dbReference type="EMBL" id="KQ001653">
    <property type="protein sequence ID" value="KJP89179.1"/>
    <property type="molecule type" value="Genomic_DNA"/>
</dbReference>
<dbReference type="InterPro" id="IPR007281">
    <property type="entry name" value="Mre11_DNA-bd"/>
</dbReference>
<keyword evidence="5" id="KW-1185">Reference proteome</keyword>
<feature type="compositionally biased region" description="Basic and acidic residues" evidence="2">
    <location>
        <begin position="319"/>
        <end position="334"/>
    </location>
</feature>
<dbReference type="GO" id="GO:0097552">
    <property type="term" value="P:mitochondrial double-strand break repair via homologous recombination"/>
    <property type="evidence" value="ECO:0007669"/>
    <property type="project" value="TreeGrafter"/>
</dbReference>
<name>A0A0D9QQ54_PLAFR</name>
<dbReference type="Gene3D" id="3.30.110.110">
    <property type="entry name" value="Mre11, capping domain"/>
    <property type="match status" value="1"/>
</dbReference>
<keyword evidence="1" id="KW-0378">Hydrolase</keyword>
<feature type="region of interest" description="Disordered" evidence="2">
    <location>
        <begin position="1"/>
        <end position="62"/>
    </location>
</feature>
<feature type="domain" description="Mre11 DNA-binding" evidence="3">
    <location>
        <begin position="753"/>
        <end position="1039"/>
    </location>
</feature>
<dbReference type="PANTHER" id="PTHR10139">
    <property type="entry name" value="DOUBLE-STRAND BREAK REPAIR PROTEIN MRE11"/>
    <property type="match status" value="1"/>
</dbReference>
<dbReference type="OrthoDB" id="30417at2759"/>
<dbReference type="Pfam" id="PF00149">
    <property type="entry name" value="Metallophos"/>
    <property type="match status" value="1"/>
</dbReference>
<feature type="compositionally biased region" description="Polar residues" evidence="2">
    <location>
        <begin position="42"/>
        <end position="52"/>
    </location>
</feature>
<accession>A0A0D9QQ54</accession>
<feature type="region of interest" description="Disordered" evidence="2">
    <location>
        <begin position="80"/>
        <end position="360"/>
    </location>
</feature>
<dbReference type="SMART" id="SM01347">
    <property type="entry name" value="Mre11_DNA_bind"/>
    <property type="match status" value="1"/>
</dbReference>
<gene>
    <name evidence="4" type="ORF">AK88_01057</name>
</gene>
<dbReference type="Gene3D" id="3.60.21.10">
    <property type="match status" value="2"/>
</dbReference>
<dbReference type="GO" id="GO:0006303">
    <property type="term" value="P:double-strand break repair via nonhomologous end joining"/>
    <property type="evidence" value="ECO:0007669"/>
    <property type="project" value="TreeGrafter"/>
</dbReference>
<dbReference type="SUPFAM" id="SSF56300">
    <property type="entry name" value="Metallo-dependent phosphatases"/>
    <property type="match status" value="1"/>
</dbReference>
<feature type="compositionally biased region" description="Basic and acidic residues" evidence="2">
    <location>
        <begin position="503"/>
        <end position="554"/>
    </location>
</feature>
<sequence>MEGGGDRDISSRRRPLLRGTQRKKVHRAAHHHDSDEHPTDSPPSCKSRSGGQAKTEANRKKVLSLKSLYSSLHRTSELILKGEDKGGQACEKSEYMTGEDRREDLHFEEASPLEGELDPVPPSSRRGTQQKRRTKQIHNVKGTRGNSNDIRKYFTQEERRSTSAREGHDGGACLQESSESNVEAKKKTCLRQKTSTNGPIMGCASNKRGELMDERSDALSDEPVHMRVSSHSDESINRSLKRDSRRGITRKDADGKKPSGSNARSGLWGGTSQKESKEEKTKPPLDDGCNGQEKEDSMYSTSSQWRMRKSGGTINMEEVETKSGVDAKSEDRNQPSDSSSPVRKRKGTKYNSIKEEKKESTKLKNLNMEEIKNCLKKNEPDTLKILLCTDNHLGYKENNAVQRKDTFNSFEEILFVAQKLNVDMIINSGDLFHKNKVSEYTLFKSMAIIRRYCHVSGYEDAEGGAQSEEASPEGETTHARKVLLKEVHSSDYKWYGGGEKLDLSEDGTRSDDGRDHCDKRDHYYNRSHSGDSTRSDRSGHSDDERAHSDRRALGEKGPPCDAVRMCSLKEKVETAIPLFTIHGNHDYPYSCDYISPLDILHVGNLIQYIGKSSLNKIVVKPVLLNKEDTKIAIYAIGWIKDERLHRAFEQKQVKFMLPNDYENRINILVLHQNRHMRCAYGNDIKNFVKESFIPNFVDLVIWGHEHYSKPYLEESLFKSFFSLQLGSSVRTSLCTNEYGDKYIGLLEIRKERFRFLKIQLESVRPFELKEIRLANYNLNFNDESVLKQFLHEQVDNILQSFQLSLREQVKRYYLFRRAFLRQVQRGAHGKATDAKGTDYDEPRSHLFHEQPALPSEVFTKKELLDEYFESVISDQDVTDFLTNLQDEEFYSTTFIHVAFSTPSDTFDLLKIKKGVYDKPLIKLKVEYEDINIINTQLFGSTFANRVGNPSEFLTFYRKKGRTSAGAKEGQGANCTGHTLGALNTKGMMEPKNMDQKDITNMENINEYNKVFDILFHYCQLKDKLAILNEKTIMETILNFISNSNSSFNSESTGTSDYCSIISMVDHWARRKVELLEGNLRDVPVESLTEEYLAEVVKNLAGE</sequence>
<dbReference type="Proteomes" id="UP000054561">
    <property type="component" value="Unassembled WGS sequence"/>
</dbReference>
<dbReference type="GO" id="GO:0030870">
    <property type="term" value="C:Mre11 complex"/>
    <property type="evidence" value="ECO:0007669"/>
    <property type="project" value="TreeGrafter"/>
</dbReference>
<dbReference type="InterPro" id="IPR041796">
    <property type="entry name" value="Mre11_N"/>
</dbReference>
<evidence type="ECO:0000313" key="4">
    <source>
        <dbReference type="EMBL" id="KJP89179.1"/>
    </source>
</evidence>
<organism evidence="4 5">
    <name type="scientific">Plasmodium fragile</name>
    <dbReference type="NCBI Taxonomy" id="5857"/>
    <lineage>
        <taxon>Eukaryota</taxon>
        <taxon>Sar</taxon>
        <taxon>Alveolata</taxon>
        <taxon>Apicomplexa</taxon>
        <taxon>Aconoidasida</taxon>
        <taxon>Haemosporida</taxon>
        <taxon>Plasmodiidae</taxon>
        <taxon>Plasmodium</taxon>
        <taxon>Plasmodium (Plasmodium)</taxon>
    </lineage>
</organism>
<dbReference type="OMA" id="AIYAIGW"/>
<dbReference type="GO" id="GO:0035861">
    <property type="term" value="C:site of double-strand break"/>
    <property type="evidence" value="ECO:0007669"/>
    <property type="project" value="TreeGrafter"/>
</dbReference>
<evidence type="ECO:0000313" key="5">
    <source>
        <dbReference type="Proteomes" id="UP000054561"/>
    </source>
</evidence>
<dbReference type="CDD" id="cd00840">
    <property type="entry name" value="MPP_Mre11_N"/>
    <property type="match status" value="1"/>
</dbReference>
<dbReference type="InterPro" id="IPR038487">
    <property type="entry name" value="Mre11_capping_dom"/>
</dbReference>
<reference evidence="4 5" key="1">
    <citation type="submission" date="2014-03" db="EMBL/GenBank/DDBJ databases">
        <title>The Genome Sequence of Plasmodium fragile nilgiri.</title>
        <authorList>
            <consortium name="The Broad Institute Genomics Platform"/>
            <consortium name="The Broad Institute Genome Sequencing Center for Infectious Disease"/>
            <person name="Neafsey D."/>
            <person name="Duraisingh M."/>
            <person name="Young S.K."/>
            <person name="Zeng Q."/>
            <person name="Gargeya S."/>
            <person name="Abouelleil A."/>
            <person name="Alvarado L."/>
            <person name="Chapman S.B."/>
            <person name="Gainer-Dewar J."/>
            <person name="Goldberg J."/>
            <person name="Griggs A."/>
            <person name="Gujja S."/>
            <person name="Hansen M."/>
            <person name="Howarth C."/>
            <person name="Imamovic A."/>
            <person name="Larimer J."/>
            <person name="Pearson M."/>
            <person name="Poon T.W."/>
            <person name="Priest M."/>
            <person name="Roberts A."/>
            <person name="Saif S."/>
            <person name="Shea T."/>
            <person name="Sykes S."/>
            <person name="Wortman J."/>
            <person name="Nusbaum C."/>
            <person name="Birren B."/>
        </authorList>
    </citation>
    <scope>NUCLEOTIDE SEQUENCE [LARGE SCALE GENOMIC DNA]</scope>
    <source>
        <strain evidence="5">nilgiri</strain>
    </source>
</reference>
<feature type="compositionally biased region" description="Basic and acidic residues" evidence="2">
    <location>
        <begin position="207"/>
        <end position="257"/>
    </location>
</feature>
<dbReference type="VEuPathDB" id="PlasmoDB:AK88_01057"/>